<comment type="caution">
    <text evidence="3">The sequence shown here is derived from an EMBL/GenBank/DDBJ whole genome shotgun (WGS) entry which is preliminary data.</text>
</comment>
<sequence length="94" mass="10590">MDHIAFWLILPIVWACIHVLTSALGGRKSGSSTLPPSSLPFSDHRKHPGAGQQTPSRCYQALQNLWTPYDSQAWELNNHSHFLSRHSQRSTAKK</sequence>
<evidence type="ECO:0000256" key="2">
    <source>
        <dbReference type="SAM" id="Phobius"/>
    </source>
</evidence>
<protein>
    <recommendedName>
        <fullName evidence="5">Secreted protein</fullName>
    </recommendedName>
</protein>
<keyword evidence="4" id="KW-1185">Reference proteome</keyword>
<evidence type="ECO:0000313" key="4">
    <source>
        <dbReference type="Proteomes" id="UP000237347"/>
    </source>
</evidence>
<feature type="transmembrane region" description="Helical" evidence="2">
    <location>
        <begin position="6"/>
        <end position="25"/>
    </location>
</feature>
<name>A0AAW0LA48_QUESU</name>
<feature type="region of interest" description="Disordered" evidence="1">
    <location>
        <begin position="26"/>
        <end position="55"/>
    </location>
</feature>
<accession>A0AAW0LA48</accession>
<keyword evidence="2" id="KW-0472">Membrane</keyword>
<dbReference type="Proteomes" id="UP000237347">
    <property type="component" value="Unassembled WGS sequence"/>
</dbReference>
<proteinExistence type="predicted"/>
<keyword evidence="2" id="KW-0812">Transmembrane</keyword>
<reference evidence="3 4" key="1">
    <citation type="journal article" date="2018" name="Sci. Data">
        <title>The draft genome sequence of cork oak.</title>
        <authorList>
            <person name="Ramos A.M."/>
            <person name="Usie A."/>
            <person name="Barbosa P."/>
            <person name="Barros P.M."/>
            <person name="Capote T."/>
            <person name="Chaves I."/>
            <person name="Simoes F."/>
            <person name="Abreu I."/>
            <person name="Carrasquinho I."/>
            <person name="Faro C."/>
            <person name="Guimaraes J.B."/>
            <person name="Mendonca D."/>
            <person name="Nobrega F."/>
            <person name="Rodrigues L."/>
            <person name="Saibo N.J.M."/>
            <person name="Varela M.C."/>
            <person name="Egas C."/>
            <person name="Matos J."/>
            <person name="Miguel C.M."/>
            <person name="Oliveira M.M."/>
            <person name="Ricardo C.P."/>
            <person name="Goncalves S."/>
        </authorList>
    </citation>
    <scope>NUCLEOTIDE SEQUENCE [LARGE SCALE GENOMIC DNA]</scope>
    <source>
        <strain evidence="4">cv. HL8</strain>
    </source>
</reference>
<organism evidence="3 4">
    <name type="scientific">Quercus suber</name>
    <name type="common">Cork oak</name>
    <dbReference type="NCBI Taxonomy" id="58331"/>
    <lineage>
        <taxon>Eukaryota</taxon>
        <taxon>Viridiplantae</taxon>
        <taxon>Streptophyta</taxon>
        <taxon>Embryophyta</taxon>
        <taxon>Tracheophyta</taxon>
        <taxon>Spermatophyta</taxon>
        <taxon>Magnoliopsida</taxon>
        <taxon>eudicotyledons</taxon>
        <taxon>Gunneridae</taxon>
        <taxon>Pentapetalae</taxon>
        <taxon>rosids</taxon>
        <taxon>fabids</taxon>
        <taxon>Fagales</taxon>
        <taxon>Fagaceae</taxon>
        <taxon>Quercus</taxon>
    </lineage>
</organism>
<evidence type="ECO:0000256" key="1">
    <source>
        <dbReference type="SAM" id="MobiDB-lite"/>
    </source>
</evidence>
<evidence type="ECO:0000313" key="3">
    <source>
        <dbReference type="EMBL" id="KAK7847801.1"/>
    </source>
</evidence>
<keyword evidence="2" id="KW-1133">Transmembrane helix</keyword>
<feature type="compositionally biased region" description="Low complexity" evidence="1">
    <location>
        <begin position="29"/>
        <end position="41"/>
    </location>
</feature>
<evidence type="ECO:0008006" key="5">
    <source>
        <dbReference type="Google" id="ProtNLM"/>
    </source>
</evidence>
<gene>
    <name evidence="3" type="ORF">CFP56_006186</name>
</gene>
<dbReference type="EMBL" id="PKMF04000135">
    <property type="protein sequence ID" value="KAK7847801.1"/>
    <property type="molecule type" value="Genomic_DNA"/>
</dbReference>
<dbReference type="AlphaFoldDB" id="A0AAW0LA48"/>